<dbReference type="AlphaFoldDB" id="A0A6P1YKK5"/>
<keyword evidence="2" id="KW-1185">Reference proteome</keyword>
<dbReference type="EMBL" id="CP048630">
    <property type="protein sequence ID" value="QIB32753.1"/>
    <property type="molecule type" value="Genomic_DNA"/>
</dbReference>
<accession>A0A6P1YKK5</accession>
<sequence length="59" mass="6495">MAATSGIAGCRGHSVLASGFRRPVSAPNFEVHAHFVLFWQQAKRIRMSIMAKLLRSIAI</sequence>
<proteinExistence type="predicted"/>
<organism evidence="1 2">
    <name type="scientific">Ancylobacter pratisalsi</name>
    <dbReference type="NCBI Taxonomy" id="1745854"/>
    <lineage>
        <taxon>Bacteria</taxon>
        <taxon>Pseudomonadati</taxon>
        <taxon>Pseudomonadota</taxon>
        <taxon>Alphaproteobacteria</taxon>
        <taxon>Hyphomicrobiales</taxon>
        <taxon>Xanthobacteraceae</taxon>
        <taxon>Ancylobacter</taxon>
    </lineage>
</organism>
<dbReference type="RefSeq" id="WP_163073840.1">
    <property type="nucleotide sequence ID" value="NZ_CP048630.1"/>
</dbReference>
<protein>
    <submittedName>
        <fullName evidence="1">Uncharacterized protein</fullName>
    </submittedName>
</protein>
<dbReference type="KEGG" id="apra:G3A50_02800"/>
<reference evidence="1 2" key="1">
    <citation type="submission" date="2020-02" db="EMBL/GenBank/DDBJ databases">
        <authorList>
            <person name="Li G."/>
        </authorList>
    </citation>
    <scope>NUCLEOTIDE SEQUENCE [LARGE SCALE GENOMIC DNA]</scope>
    <source>
        <strain evidence="1 2">DSM 102029</strain>
    </source>
</reference>
<evidence type="ECO:0000313" key="1">
    <source>
        <dbReference type="EMBL" id="QIB32753.1"/>
    </source>
</evidence>
<dbReference type="Proteomes" id="UP000464751">
    <property type="component" value="Chromosome"/>
</dbReference>
<gene>
    <name evidence="1" type="ORF">G3A50_02800</name>
</gene>
<evidence type="ECO:0000313" key="2">
    <source>
        <dbReference type="Proteomes" id="UP000464751"/>
    </source>
</evidence>
<name>A0A6P1YKK5_9HYPH</name>